<keyword evidence="7" id="KW-1185">Reference proteome</keyword>
<dbReference type="PANTHER" id="PTHR21089">
    <property type="entry name" value="SHIKIMATE DEHYDROGENASE"/>
    <property type="match status" value="1"/>
</dbReference>
<keyword evidence="3 4" id="KW-0057">Aromatic amino acid biosynthesis</keyword>
<feature type="binding site" evidence="4">
    <location>
        <position position="93"/>
    </location>
    <ligand>
        <name>NADP(+)</name>
        <dbReference type="ChEBI" id="CHEBI:58349"/>
    </ligand>
</feature>
<keyword evidence="4" id="KW-0521">NADP</keyword>
<dbReference type="RefSeq" id="WP_018325009.1">
    <property type="nucleotide sequence ID" value="NZ_JACHBK010000005.1"/>
</dbReference>
<evidence type="ECO:0000313" key="7">
    <source>
        <dbReference type="Proteomes" id="UP000585507"/>
    </source>
</evidence>
<dbReference type="Pfam" id="PF08501">
    <property type="entry name" value="Shikimate_dh_N"/>
    <property type="match status" value="1"/>
</dbReference>
<comment type="caution">
    <text evidence="6">The sequence shown here is derived from an EMBL/GenBank/DDBJ whole genome shotgun (WGS) entry which is preliminary data.</text>
</comment>
<comment type="pathway">
    <text evidence="1 4">Metabolic intermediate biosynthesis; chorismate biosynthesis; chorismate from D-erythrose 4-phosphate and phosphoenolpyruvate: step 4/7.</text>
</comment>
<dbReference type="SUPFAM" id="SSF53223">
    <property type="entry name" value="Aminoacid dehydrogenase-like, N-terminal domain"/>
    <property type="match status" value="1"/>
</dbReference>
<dbReference type="SUPFAM" id="SSF51735">
    <property type="entry name" value="NAD(P)-binding Rossmann-fold domains"/>
    <property type="match status" value="1"/>
</dbReference>
<feature type="domain" description="Shikimate dehydrogenase substrate binding N-terminal" evidence="5">
    <location>
        <begin position="17"/>
        <end position="104"/>
    </location>
</feature>
<dbReference type="GO" id="GO:0050661">
    <property type="term" value="F:NADP binding"/>
    <property type="evidence" value="ECO:0007669"/>
    <property type="project" value="TreeGrafter"/>
</dbReference>
<feature type="binding site" evidence="4">
    <location>
        <position position="235"/>
    </location>
    <ligand>
        <name>shikimate</name>
        <dbReference type="ChEBI" id="CHEBI:36208"/>
    </ligand>
</feature>
<dbReference type="Gene3D" id="3.40.50.10860">
    <property type="entry name" value="Leucine Dehydrogenase, chain A, domain 1"/>
    <property type="match status" value="1"/>
</dbReference>
<feature type="binding site" evidence="4">
    <location>
        <position position="256"/>
    </location>
    <ligand>
        <name>NADP(+)</name>
        <dbReference type="ChEBI" id="CHEBI:58349"/>
    </ligand>
</feature>
<dbReference type="InterPro" id="IPR036291">
    <property type="entry name" value="NAD(P)-bd_dom_sf"/>
</dbReference>
<sequence>MTVSNETTTRAVLVVGLIGADIQMSKSPALHEREGALQGLDYRYELLDLVARGLPATALPDLLAEEEARGFAGTNITHPCKQTVIEYLTDLSDDARMLGAVNTVVFENGKRTGHNTDWYGFYENFQRGLPDVPRHRAVLLGAGGAGVAVAHAAMKLGIERLSIFDQDVSRADRLAEDLNSRFSAERAFAITDVGEAMRSADGLIHATPTGMKNHPGLPIEESWLEPHHWVADIVYMPLVTELLALATHLGCRTLPGGGMTVFQAAAAFKLFSGIEPDAERMSSHFTDLCRAS</sequence>
<comment type="caution">
    <text evidence="4">Lacks conserved residue(s) required for the propagation of feature annotation.</text>
</comment>
<evidence type="ECO:0000256" key="4">
    <source>
        <dbReference type="HAMAP-Rule" id="MF_00222"/>
    </source>
</evidence>
<feature type="binding site" evidence="4">
    <location>
        <begin position="25"/>
        <end position="27"/>
    </location>
    <ligand>
        <name>shikimate</name>
        <dbReference type="ChEBI" id="CHEBI:36208"/>
    </ligand>
</feature>
<dbReference type="HAMAP" id="MF_00222">
    <property type="entry name" value="Shikimate_DH_AroE"/>
    <property type="match status" value="1"/>
</dbReference>
<reference evidence="6 7" key="1">
    <citation type="submission" date="2020-08" db="EMBL/GenBank/DDBJ databases">
        <title>Genomic Encyclopedia of Type Strains, Phase IV (KMG-V): Genome sequencing to study the core and pangenomes of soil and plant-associated prokaryotes.</title>
        <authorList>
            <person name="Whitman W."/>
        </authorList>
    </citation>
    <scope>NUCLEOTIDE SEQUENCE [LARGE SCALE GENOMIC DNA]</scope>
    <source>
        <strain evidence="6 7">SEMIA 4084</strain>
    </source>
</reference>
<feature type="binding site" evidence="4">
    <location>
        <begin position="141"/>
        <end position="145"/>
    </location>
    <ligand>
        <name>NADP(+)</name>
        <dbReference type="ChEBI" id="CHEBI:58349"/>
    </ligand>
</feature>
<dbReference type="Gene3D" id="3.40.50.720">
    <property type="entry name" value="NAD(P)-binding Rossmann-like Domain"/>
    <property type="match status" value="1"/>
</dbReference>
<evidence type="ECO:0000256" key="3">
    <source>
        <dbReference type="ARBA" id="ARBA00023141"/>
    </source>
</evidence>
<evidence type="ECO:0000259" key="5">
    <source>
        <dbReference type="Pfam" id="PF08501"/>
    </source>
</evidence>
<accession>A0A7W8X9Q9</accession>
<evidence type="ECO:0000313" key="6">
    <source>
        <dbReference type="EMBL" id="MBB5535863.1"/>
    </source>
</evidence>
<dbReference type="NCBIfam" id="NF009201">
    <property type="entry name" value="PRK12549.1"/>
    <property type="match status" value="1"/>
</dbReference>
<dbReference type="GO" id="GO:0008652">
    <property type="term" value="P:amino acid biosynthetic process"/>
    <property type="evidence" value="ECO:0007669"/>
    <property type="project" value="UniProtKB-KW"/>
</dbReference>
<dbReference type="Proteomes" id="UP000585507">
    <property type="component" value="Unassembled WGS sequence"/>
</dbReference>
<dbReference type="GO" id="GO:0004764">
    <property type="term" value="F:shikimate 3-dehydrogenase (NADP+) activity"/>
    <property type="evidence" value="ECO:0007669"/>
    <property type="project" value="UniProtKB-UniRule"/>
</dbReference>
<evidence type="ECO:0000256" key="2">
    <source>
        <dbReference type="ARBA" id="ARBA00023002"/>
    </source>
</evidence>
<comment type="function">
    <text evidence="4">Involved in the biosynthesis of the chorismate, which leads to the biosynthesis of aromatic amino acids. Catalyzes the reversible NADPH linked reduction of 3-dehydroshikimate (DHSA) to yield shikimate (SA).</text>
</comment>
<dbReference type="AlphaFoldDB" id="A0A7W8X9Q9"/>
<dbReference type="EMBL" id="JACHBK010000005">
    <property type="protein sequence ID" value="MBB5535863.1"/>
    <property type="molecule type" value="Genomic_DNA"/>
</dbReference>
<gene>
    <name evidence="4" type="primary">aroE</name>
    <name evidence="6" type="ORF">GGD55_002567</name>
</gene>
<dbReference type="PANTHER" id="PTHR21089:SF1">
    <property type="entry name" value="BIFUNCTIONAL 3-DEHYDROQUINATE DEHYDRATASE_SHIKIMATE DEHYDROGENASE, CHLOROPLASTIC"/>
    <property type="match status" value="1"/>
</dbReference>
<feature type="binding site" evidence="4">
    <location>
        <position position="102"/>
    </location>
    <ligand>
        <name>shikimate</name>
        <dbReference type="ChEBI" id="CHEBI:36208"/>
    </ligand>
</feature>
<feature type="binding site" evidence="4">
    <location>
        <position position="263"/>
    </location>
    <ligand>
        <name>shikimate</name>
        <dbReference type="ChEBI" id="CHEBI:36208"/>
    </ligand>
</feature>
<dbReference type="GO" id="GO:0009073">
    <property type="term" value="P:aromatic amino acid family biosynthetic process"/>
    <property type="evidence" value="ECO:0007669"/>
    <property type="project" value="UniProtKB-KW"/>
</dbReference>
<comment type="similarity">
    <text evidence="4">Belongs to the shikimate dehydrogenase family.</text>
</comment>
<feature type="active site" description="Proton acceptor" evidence="4">
    <location>
        <position position="81"/>
    </location>
</feature>
<dbReference type="UniPathway" id="UPA00053">
    <property type="reaction ID" value="UER00087"/>
</dbReference>
<comment type="subunit">
    <text evidence="4">Homodimer.</text>
</comment>
<dbReference type="GO" id="GO:0009423">
    <property type="term" value="P:chorismate biosynthetic process"/>
    <property type="evidence" value="ECO:0007669"/>
    <property type="project" value="UniProtKB-UniRule"/>
</dbReference>
<organism evidence="6 7">
    <name type="scientific">Rhizobium giardinii</name>
    <dbReference type="NCBI Taxonomy" id="56731"/>
    <lineage>
        <taxon>Bacteria</taxon>
        <taxon>Pseudomonadati</taxon>
        <taxon>Pseudomonadota</taxon>
        <taxon>Alphaproteobacteria</taxon>
        <taxon>Hyphomicrobiales</taxon>
        <taxon>Rhizobiaceae</taxon>
        <taxon>Rhizobium/Agrobacterium group</taxon>
        <taxon>Rhizobium</taxon>
    </lineage>
</organism>
<dbReference type="CDD" id="cd01065">
    <property type="entry name" value="NAD_bind_Shikimate_DH"/>
    <property type="match status" value="1"/>
</dbReference>
<protein>
    <recommendedName>
        <fullName evidence="4">Shikimate dehydrogenase (NADP(+))</fullName>
        <shortName evidence="4">SDH</shortName>
        <ecNumber evidence="4">1.1.1.25</ecNumber>
    </recommendedName>
</protein>
<feature type="binding site" evidence="4">
    <location>
        <position position="233"/>
    </location>
    <ligand>
        <name>NADP(+)</name>
        <dbReference type="ChEBI" id="CHEBI:58349"/>
    </ligand>
</feature>
<dbReference type="GO" id="GO:0005829">
    <property type="term" value="C:cytosol"/>
    <property type="evidence" value="ECO:0007669"/>
    <property type="project" value="TreeGrafter"/>
</dbReference>
<dbReference type="EC" id="1.1.1.25" evidence="4"/>
<feature type="binding site" evidence="4">
    <location>
        <position position="117"/>
    </location>
    <ligand>
        <name>shikimate</name>
        <dbReference type="ChEBI" id="CHEBI:36208"/>
    </ligand>
</feature>
<dbReference type="InterPro" id="IPR022893">
    <property type="entry name" value="Shikimate_DH_fam"/>
</dbReference>
<dbReference type="InterPro" id="IPR013708">
    <property type="entry name" value="Shikimate_DH-bd_N"/>
</dbReference>
<proteinExistence type="inferred from homology"/>
<feature type="binding site" evidence="4">
    <location>
        <position position="77"/>
    </location>
    <ligand>
        <name>shikimate</name>
        <dbReference type="ChEBI" id="CHEBI:36208"/>
    </ligand>
</feature>
<comment type="catalytic activity">
    <reaction evidence="4">
        <text>shikimate + NADP(+) = 3-dehydroshikimate + NADPH + H(+)</text>
        <dbReference type="Rhea" id="RHEA:17737"/>
        <dbReference type="ChEBI" id="CHEBI:15378"/>
        <dbReference type="ChEBI" id="CHEBI:16630"/>
        <dbReference type="ChEBI" id="CHEBI:36208"/>
        <dbReference type="ChEBI" id="CHEBI:57783"/>
        <dbReference type="ChEBI" id="CHEBI:58349"/>
        <dbReference type="EC" id="1.1.1.25"/>
    </reaction>
</comment>
<name>A0A7W8X9Q9_9HYPH</name>
<keyword evidence="2 4" id="KW-0560">Oxidoreductase</keyword>
<evidence type="ECO:0000256" key="1">
    <source>
        <dbReference type="ARBA" id="ARBA00004871"/>
    </source>
</evidence>
<keyword evidence="4" id="KW-0028">Amino-acid biosynthesis</keyword>
<dbReference type="GO" id="GO:0019632">
    <property type="term" value="P:shikimate metabolic process"/>
    <property type="evidence" value="ECO:0007669"/>
    <property type="project" value="TreeGrafter"/>
</dbReference>
<dbReference type="InterPro" id="IPR046346">
    <property type="entry name" value="Aminoacid_DH-like_N_sf"/>
</dbReference>